<dbReference type="RefSeq" id="WP_371753669.1">
    <property type="nucleotide sequence ID" value="NZ_JAYJLD010000008.1"/>
</dbReference>
<feature type="chain" id="PRO_5045765322" evidence="1">
    <location>
        <begin position="21"/>
        <end position="348"/>
    </location>
</feature>
<keyword evidence="3" id="KW-1185">Reference proteome</keyword>
<sequence>MRTKQIITAMLSILLVFSLAACGNNNQAAPKETNGGAAADAPKDTAAPAKTVQKVKLVFGAGGTSGTYYPIGGALKTLFEKSDLIDSVTVEATGASVKNIQNIRDGLNQVAIVMSDVAYDAVSGTGNFKDGKVDIMGMAGLYPNVVQLVVTKKSGIHSVADLKGKKVGVGEVGSGVEQSAKKVLAAAGLQYGDLAMVDHTGYADSVQKMKDGNMDAAFFTSGVPNSNITDLQQSMDIELIPIDGEVAANLIKAYPFYEEFTIPKGDNKQYNLPNDVKMVAIKNMLIVSKDLSDDVVYEMTKSFYDYLGTDQVAVGALKDFNRDDMGKNLVAPLHPGAKKFYEEKGLLK</sequence>
<dbReference type="InterPro" id="IPR011852">
    <property type="entry name" value="TRAP_TAXI"/>
</dbReference>
<keyword evidence="1" id="KW-0732">Signal</keyword>
<dbReference type="PANTHER" id="PTHR42941:SF1">
    <property type="entry name" value="SLL1037 PROTEIN"/>
    <property type="match status" value="1"/>
</dbReference>
<dbReference type="NCBIfam" id="TIGR02122">
    <property type="entry name" value="TRAP_TAXI"/>
    <property type="match status" value="1"/>
</dbReference>
<dbReference type="CDD" id="cd13567">
    <property type="entry name" value="PBP2_TtGluBP"/>
    <property type="match status" value="1"/>
</dbReference>
<reference evidence="2" key="1">
    <citation type="submission" date="2023-12" db="EMBL/GenBank/DDBJ databases">
        <title>Fervidustalea candida gen. nov., sp. nov., a novel member of the family Paenibacillaceae isolated from a geothermal area.</title>
        <authorList>
            <person name="Li W.-J."/>
            <person name="Jiao J.-Y."/>
            <person name="Chen Y."/>
        </authorList>
    </citation>
    <scope>NUCLEOTIDE SEQUENCE</scope>
    <source>
        <strain evidence="2">SYSU GA230002</strain>
    </source>
</reference>
<dbReference type="SUPFAM" id="SSF53850">
    <property type="entry name" value="Periplasmic binding protein-like II"/>
    <property type="match status" value="1"/>
</dbReference>
<dbReference type="PANTHER" id="PTHR42941">
    <property type="entry name" value="SLL1037 PROTEIN"/>
    <property type="match status" value="1"/>
</dbReference>
<accession>A0ABU5ZI52</accession>
<comment type="caution">
    <text evidence="2">The sequence shown here is derived from an EMBL/GenBank/DDBJ whole genome shotgun (WGS) entry which is preliminary data.</text>
</comment>
<organism evidence="2 3">
    <name type="scientific">Ferviditalea candida</name>
    <dbReference type="NCBI Taxonomy" id="3108399"/>
    <lineage>
        <taxon>Bacteria</taxon>
        <taxon>Bacillati</taxon>
        <taxon>Bacillota</taxon>
        <taxon>Bacilli</taxon>
        <taxon>Bacillales</taxon>
        <taxon>Paenibacillaceae</taxon>
        <taxon>Ferviditalea</taxon>
    </lineage>
</organism>
<evidence type="ECO:0000256" key="1">
    <source>
        <dbReference type="SAM" id="SignalP"/>
    </source>
</evidence>
<proteinExistence type="predicted"/>
<name>A0ABU5ZI52_9BACL</name>
<dbReference type="Gene3D" id="3.40.190.10">
    <property type="entry name" value="Periplasmic binding protein-like II"/>
    <property type="match status" value="2"/>
</dbReference>
<dbReference type="EMBL" id="JAYJLD010000008">
    <property type="protein sequence ID" value="MEB3101552.1"/>
    <property type="molecule type" value="Genomic_DNA"/>
</dbReference>
<dbReference type="PROSITE" id="PS51257">
    <property type="entry name" value="PROKAR_LIPOPROTEIN"/>
    <property type="match status" value="1"/>
</dbReference>
<evidence type="ECO:0000313" key="2">
    <source>
        <dbReference type="EMBL" id="MEB3101552.1"/>
    </source>
</evidence>
<dbReference type="Proteomes" id="UP001310386">
    <property type="component" value="Unassembled WGS sequence"/>
</dbReference>
<evidence type="ECO:0000313" key="3">
    <source>
        <dbReference type="Proteomes" id="UP001310386"/>
    </source>
</evidence>
<protein>
    <submittedName>
        <fullName evidence="2">TAXI family TRAP transporter solute-binding subunit</fullName>
    </submittedName>
</protein>
<feature type="signal peptide" evidence="1">
    <location>
        <begin position="1"/>
        <end position="20"/>
    </location>
</feature>
<gene>
    <name evidence="2" type="ORF">VF724_07740</name>
</gene>
<dbReference type="Pfam" id="PF16868">
    <property type="entry name" value="NMT1_3"/>
    <property type="match status" value="1"/>
</dbReference>